<dbReference type="InterPro" id="IPR011566">
    <property type="entry name" value="Ubq_synth_Coq7"/>
</dbReference>
<dbReference type="GO" id="GO:0046872">
    <property type="term" value="F:metal ion binding"/>
    <property type="evidence" value="ECO:0007669"/>
    <property type="project" value="UniProtKB-KW"/>
</dbReference>
<evidence type="ECO:0000256" key="3">
    <source>
        <dbReference type="ARBA" id="ARBA00022723"/>
    </source>
</evidence>
<keyword evidence="8" id="KW-0812">Transmembrane</keyword>
<dbReference type="AlphaFoldDB" id="A0A1Y5PMI6"/>
<dbReference type="GO" id="GO:0008682">
    <property type="term" value="F:3-demethoxyubiquinol 3-hydroxylase activity"/>
    <property type="evidence" value="ECO:0007669"/>
    <property type="project" value="TreeGrafter"/>
</dbReference>
<dbReference type="PANTHER" id="PTHR11237:SF4">
    <property type="entry name" value="5-DEMETHOXYUBIQUINONE HYDROXYLASE, MITOCHONDRIAL"/>
    <property type="match status" value="1"/>
</dbReference>
<accession>A0A1Y5PMI6</accession>
<keyword evidence="5" id="KW-0408">Iron</keyword>
<keyword evidence="6" id="KW-0503">Monooxygenase</keyword>
<dbReference type="SUPFAM" id="SSF47240">
    <property type="entry name" value="Ferritin-like"/>
    <property type="match status" value="1"/>
</dbReference>
<keyword evidence="8" id="KW-1133">Transmembrane helix</keyword>
<evidence type="ECO:0000256" key="7">
    <source>
        <dbReference type="ARBA" id="ARBA00023136"/>
    </source>
</evidence>
<evidence type="ECO:0000256" key="4">
    <source>
        <dbReference type="ARBA" id="ARBA00023002"/>
    </source>
</evidence>
<protein>
    <submittedName>
        <fullName evidence="9">Ubiquinone biosynthesis protein COQ7</fullName>
    </submittedName>
</protein>
<gene>
    <name evidence="9" type="ORF">SPPYR_0061</name>
</gene>
<keyword evidence="2" id="KW-0831">Ubiquinone biosynthesis</keyword>
<keyword evidence="7 8" id="KW-0472">Membrane</keyword>
<reference evidence="9" key="1">
    <citation type="submission" date="2016-03" db="EMBL/GenBank/DDBJ databases">
        <authorList>
            <person name="Ploux O."/>
        </authorList>
    </citation>
    <scope>NUCLEOTIDE SEQUENCE</scope>
    <source>
        <strain evidence="9">UC10</strain>
    </source>
</reference>
<keyword evidence="4" id="KW-0560">Oxidoreductase</keyword>
<comment type="pathway">
    <text evidence="1">Cofactor biosynthesis; ubiquinone biosynthesis.</text>
</comment>
<evidence type="ECO:0000256" key="6">
    <source>
        <dbReference type="ARBA" id="ARBA00023033"/>
    </source>
</evidence>
<dbReference type="EMBL" id="LT598653">
    <property type="protein sequence ID" value="SBV31181.1"/>
    <property type="molecule type" value="Genomic_DNA"/>
</dbReference>
<dbReference type="RefSeq" id="WP_295322404.1">
    <property type="nucleotide sequence ID" value="NZ_LT598653.1"/>
</dbReference>
<organism evidence="9">
    <name type="scientific">uncultured Sphingopyxis sp</name>
    <dbReference type="NCBI Taxonomy" id="310581"/>
    <lineage>
        <taxon>Bacteria</taxon>
        <taxon>Pseudomonadati</taxon>
        <taxon>Pseudomonadota</taxon>
        <taxon>Alphaproteobacteria</taxon>
        <taxon>Sphingomonadales</taxon>
        <taxon>Sphingomonadaceae</taxon>
        <taxon>Sphingopyxis</taxon>
        <taxon>environmental samples</taxon>
    </lineage>
</organism>
<sequence>MKTARGTTLIARLKSGETLGDRVMKVDHAGEHGAVCIYRAQRWFARMRAPDMVDELDSFLAHERGHRALFAAELRRRGRGRCRSYFWCGIGGLILGTITGIAGRGAIAATTVAIERVVLRHMHEQIVALRGIDEPAVRTLAIIVAEEQEHHDLSAARLPSAGFWPRLVDPLVSASTEAVIWLGMRL</sequence>
<keyword evidence="9" id="KW-0830">Ubiquinone</keyword>
<dbReference type="KEGG" id="sphu:SPPYR_0061"/>
<dbReference type="InterPro" id="IPR009078">
    <property type="entry name" value="Ferritin-like_SF"/>
</dbReference>
<proteinExistence type="predicted"/>
<feature type="transmembrane region" description="Helical" evidence="8">
    <location>
        <begin position="85"/>
        <end position="107"/>
    </location>
</feature>
<evidence type="ECO:0000313" key="9">
    <source>
        <dbReference type="EMBL" id="SBV31181.1"/>
    </source>
</evidence>
<dbReference type="PANTHER" id="PTHR11237">
    <property type="entry name" value="COENZYME Q10 BIOSYNTHESIS PROTEIN 7"/>
    <property type="match status" value="1"/>
</dbReference>
<dbReference type="GO" id="GO:0006744">
    <property type="term" value="P:ubiquinone biosynthetic process"/>
    <property type="evidence" value="ECO:0007669"/>
    <property type="project" value="UniProtKB-KW"/>
</dbReference>
<name>A0A1Y5PMI6_9SPHN</name>
<evidence type="ECO:0000256" key="1">
    <source>
        <dbReference type="ARBA" id="ARBA00004749"/>
    </source>
</evidence>
<evidence type="ECO:0000256" key="8">
    <source>
        <dbReference type="SAM" id="Phobius"/>
    </source>
</evidence>
<keyword evidence="3" id="KW-0479">Metal-binding</keyword>
<evidence type="ECO:0000256" key="5">
    <source>
        <dbReference type="ARBA" id="ARBA00023004"/>
    </source>
</evidence>
<evidence type="ECO:0000256" key="2">
    <source>
        <dbReference type="ARBA" id="ARBA00022688"/>
    </source>
</evidence>
<dbReference type="Pfam" id="PF03232">
    <property type="entry name" value="COQ7"/>
    <property type="match status" value="1"/>
</dbReference>